<feature type="domain" description="Pleckstrin-like plant" evidence="1">
    <location>
        <begin position="62"/>
        <end position="105"/>
    </location>
</feature>
<sequence>MLLQTALQKLKLRQAALRGAQTLRGRPGHGTRIKWSAPSFLCDEFDFNFGRCRASPAKGDEILMATPDGKCRLRSVSAILNKDGKIVLKIKKANMLTAFSSKTKSKPKTSTLQVPPYRVRANKVSSDY</sequence>
<protein>
    <recommendedName>
        <fullName evidence="1">Pleckstrin-like plant domain-containing protein</fullName>
    </recommendedName>
</protein>
<dbReference type="AlphaFoldDB" id="A0A199W8S6"/>
<dbReference type="EMBL" id="LSRQ01000058">
    <property type="protein sequence ID" value="OAY85714.1"/>
    <property type="molecule type" value="Genomic_DNA"/>
</dbReference>
<accession>A0A199W8S6</accession>
<organism evidence="2 3">
    <name type="scientific">Ananas comosus</name>
    <name type="common">Pineapple</name>
    <name type="synonym">Ananas ananas</name>
    <dbReference type="NCBI Taxonomy" id="4615"/>
    <lineage>
        <taxon>Eukaryota</taxon>
        <taxon>Viridiplantae</taxon>
        <taxon>Streptophyta</taxon>
        <taxon>Embryophyta</taxon>
        <taxon>Tracheophyta</taxon>
        <taxon>Spermatophyta</taxon>
        <taxon>Magnoliopsida</taxon>
        <taxon>Liliopsida</taxon>
        <taxon>Poales</taxon>
        <taxon>Bromeliaceae</taxon>
        <taxon>Bromelioideae</taxon>
        <taxon>Ananas</taxon>
    </lineage>
</organism>
<evidence type="ECO:0000259" key="1">
    <source>
        <dbReference type="Pfam" id="PF08458"/>
    </source>
</evidence>
<evidence type="ECO:0000313" key="3">
    <source>
        <dbReference type="Proteomes" id="UP000092600"/>
    </source>
</evidence>
<dbReference type="InterPro" id="IPR013666">
    <property type="entry name" value="PH_pln"/>
</dbReference>
<comment type="caution">
    <text evidence="2">The sequence shown here is derived from an EMBL/GenBank/DDBJ whole genome shotgun (WGS) entry which is preliminary data.</text>
</comment>
<proteinExistence type="predicted"/>
<dbReference type="PANTHER" id="PTHR31351:SF25">
    <property type="entry name" value="AUXIN CANALIZATION PROTEIN (DUF828)"/>
    <property type="match status" value="1"/>
</dbReference>
<dbReference type="PANTHER" id="PTHR31351">
    <property type="entry name" value="EXPRESSED PROTEIN"/>
    <property type="match status" value="1"/>
</dbReference>
<evidence type="ECO:0000313" key="2">
    <source>
        <dbReference type="EMBL" id="OAY85714.1"/>
    </source>
</evidence>
<dbReference type="Proteomes" id="UP000092600">
    <property type="component" value="Unassembled WGS sequence"/>
</dbReference>
<gene>
    <name evidence="2" type="ORF">ACMD2_19153</name>
</gene>
<reference evidence="2 3" key="1">
    <citation type="journal article" date="2016" name="DNA Res.">
        <title>The draft genome of MD-2 pineapple using hybrid error correction of long reads.</title>
        <authorList>
            <person name="Redwan R.M."/>
            <person name="Saidin A."/>
            <person name="Kumar S.V."/>
        </authorList>
    </citation>
    <scope>NUCLEOTIDE SEQUENCE [LARGE SCALE GENOMIC DNA]</scope>
    <source>
        <strain evidence="3">cv. MD2</strain>
        <tissue evidence="2">Leaf</tissue>
    </source>
</reference>
<dbReference type="Pfam" id="PF08458">
    <property type="entry name" value="PH_2"/>
    <property type="match status" value="1"/>
</dbReference>
<name>A0A199W8S6_ANACO</name>
<dbReference type="InterPro" id="IPR040269">
    <property type="entry name" value="VAB"/>
</dbReference>